<dbReference type="AlphaFoldDB" id="A0A382ZRL2"/>
<feature type="transmembrane region" description="Helical" evidence="1">
    <location>
        <begin position="7"/>
        <end position="29"/>
    </location>
</feature>
<keyword evidence="1" id="KW-0812">Transmembrane</keyword>
<protein>
    <submittedName>
        <fullName evidence="2">Uncharacterized protein</fullName>
    </submittedName>
</protein>
<gene>
    <name evidence="2" type="ORF">METZ01_LOCUS450142</name>
</gene>
<evidence type="ECO:0000313" key="2">
    <source>
        <dbReference type="EMBL" id="SVD97288.1"/>
    </source>
</evidence>
<evidence type="ECO:0000256" key="1">
    <source>
        <dbReference type="SAM" id="Phobius"/>
    </source>
</evidence>
<name>A0A382ZRL2_9ZZZZ</name>
<accession>A0A382ZRL2</accession>
<keyword evidence="1" id="KW-0472">Membrane</keyword>
<organism evidence="2">
    <name type="scientific">marine metagenome</name>
    <dbReference type="NCBI Taxonomy" id="408172"/>
    <lineage>
        <taxon>unclassified sequences</taxon>
        <taxon>metagenomes</taxon>
        <taxon>ecological metagenomes</taxon>
    </lineage>
</organism>
<keyword evidence="1" id="KW-1133">Transmembrane helix</keyword>
<dbReference type="EMBL" id="UINC01185534">
    <property type="protein sequence ID" value="SVD97288.1"/>
    <property type="molecule type" value="Genomic_DNA"/>
</dbReference>
<feature type="non-terminal residue" evidence="2">
    <location>
        <position position="38"/>
    </location>
</feature>
<proteinExistence type="predicted"/>
<sequence length="38" mass="4297">MELVRQPVFLVLFIVSSVVCFGLASVPYFGMGYNDRQN</sequence>
<reference evidence="2" key="1">
    <citation type="submission" date="2018-05" db="EMBL/GenBank/DDBJ databases">
        <authorList>
            <person name="Lanie J.A."/>
            <person name="Ng W.-L."/>
            <person name="Kazmierczak K.M."/>
            <person name="Andrzejewski T.M."/>
            <person name="Davidsen T.M."/>
            <person name="Wayne K.J."/>
            <person name="Tettelin H."/>
            <person name="Glass J.I."/>
            <person name="Rusch D."/>
            <person name="Podicherti R."/>
            <person name="Tsui H.-C.T."/>
            <person name="Winkler M.E."/>
        </authorList>
    </citation>
    <scope>NUCLEOTIDE SEQUENCE</scope>
</reference>